<dbReference type="InterPro" id="IPR044669">
    <property type="entry name" value="YneE/VCCN1/2-like"/>
</dbReference>
<keyword evidence="6" id="KW-0406">Ion transport</keyword>
<evidence type="ECO:0000256" key="8">
    <source>
        <dbReference type="ARBA" id="ARBA00034708"/>
    </source>
</evidence>
<feature type="transmembrane region" description="Helical" evidence="9">
    <location>
        <begin position="49"/>
        <end position="70"/>
    </location>
</feature>
<evidence type="ECO:0000313" key="11">
    <source>
        <dbReference type="Proteomes" id="UP000199415"/>
    </source>
</evidence>
<keyword evidence="5 9" id="KW-1133">Transmembrane helix</keyword>
<dbReference type="OrthoDB" id="445589at2"/>
<feature type="transmembrane region" description="Helical" evidence="9">
    <location>
        <begin position="20"/>
        <end position="43"/>
    </location>
</feature>
<evidence type="ECO:0000256" key="9">
    <source>
        <dbReference type="SAM" id="Phobius"/>
    </source>
</evidence>
<evidence type="ECO:0000256" key="2">
    <source>
        <dbReference type="ARBA" id="ARBA00022448"/>
    </source>
</evidence>
<comment type="subcellular location">
    <subcellularLocation>
        <location evidence="1">Cell membrane</location>
        <topology evidence="1">Multi-pass membrane protein</topology>
    </subcellularLocation>
</comment>
<sequence>MIVRDRPSILSLFFVMRGSIVPQIAPQIVAIFALGAVVTALHARYPEHFLTFSAAPFGLIGLALSIFLGFRNNACYDRWWEARKQWGQLVIDTRSLAREAGTLLDTSGDAGRAAQERMTRLTIAFTHALRHHLRGSDPWAEIAPFLDRDDVPALRASRNLPDAILRHLGGELSNSLRRGLTTDILGRVLEERITALAGVQGACERILNTPLPFAYTLLLHRTAYMYCLLLPFGLVDTLGLLTPLVAAIVAYTFFGLDALSEELENPFGTSQHDLALKTMSRTIEINLREALGEEDLPDPVRPAGYYLP</sequence>
<feature type="transmembrane region" description="Helical" evidence="9">
    <location>
        <begin position="223"/>
        <end position="254"/>
    </location>
</feature>
<reference evidence="10 11" key="1">
    <citation type="submission" date="2016-10" db="EMBL/GenBank/DDBJ databases">
        <authorList>
            <person name="de Groot N.N."/>
        </authorList>
    </citation>
    <scope>NUCLEOTIDE SEQUENCE [LARGE SCALE GENOMIC DNA]</scope>
    <source>
        <strain evidence="10 11">DSM 25584</strain>
    </source>
</reference>
<dbReference type="Pfam" id="PF25539">
    <property type="entry name" value="Bestrophin_2"/>
    <property type="match status" value="1"/>
</dbReference>
<evidence type="ECO:0000256" key="4">
    <source>
        <dbReference type="ARBA" id="ARBA00022692"/>
    </source>
</evidence>
<name>A0A1G7T558_9PROT</name>
<comment type="similarity">
    <text evidence="8">Belongs to the anion channel-forming bestrophin (TC 1.A.46) family.</text>
</comment>
<evidence type="ECO:0000256" key="3">
    <source>
        <dbReference type="ARBA" id="ARBA00022475"/>
    </source>
</evidence>
<dbReference type="RefSeq" id="WP_090020761.1">
    <property type="nucleotide sequence ID" value="NZ_FNCE01000008.1"/>
</dbReference>
<evidence type="ECO:0000256" key="5">
    <source>
        <dbReference type="ARBA" id="ARBA00022989"/>
    </source>
</evidence>
<dbReference type="EMBL" id="FNCE01000008">
    <property type="protein sequence ID" value="SDG30453.1"/>
    <property type="molecule type" value="Genomic_DNA"/>
</dbReference>
<dbReference type="GO" id="GO:0005886">
    <property type="term" value="C:plasma membrane"/>
    <property type="evidence" value="ECO:0007669"/>
    <property type="project" value="UniProtKB-SubCell"/>
</dbReference>
<keyword evidence="7 9" id="KW-0472">Membrane</keyword>
<dbReference type="PANTHER" id="PTHR33281:SF19">
    <property type="entry name" value="VOLTAGE-DEPENDENT ANION CHANNEL-FORMING PROTEIN YNEE"/>
    <property type="match status" value="1"/>
</dbReference>
<dbReference type="STRING" id="1082479.SAMN05216241_10899"/>
<dbReference type="AlphaFoldDB" id="A0A1G7T558"/>
<evidence type="ECO:0000313" key="10">
    <source>
        <dbReference type="EMBL" id="SDG30453.1"/>
    </source>
</evidence>
<organism evidence="10 11">
    <name type="scientific">Limimonas halophila</name>
    <dbReference type="NCBI Taxonomy" id="1082479"/>
    <lineage>
        <taxon>Bacteria</taxon>
        <taxon>Pseudomonadati</taxon>
        <taxon>Pseudomonadota</taxon>
        <taxon>Alphaproteobacteria</taxon>
        <taxon>Rhodospirillales</taxon>
        <taxon>Rhodovibrionaceae</taxon>
        <taxon>Limimonas</taxon>
    </lineage>
</organism>
<keyword evidence="11" id="KW-1185">Reference proteome</keyword>
<dbReference type="GO" id="GO:0005254">
    <property type="term" value="F:chloride channel activity"/>
    <property type="evidence" value="ECO:0007669"/>
    <property type="project" value="InterPro"/>
</dbReference>
<dbReference type="PANTHER" id="PTHR33281">
    <property type="entry name" value="UPF0187 PROTEIN YNEE"/>
    <property type="match status" value="1"/>
</dbReference>
<protein>
    <submittedName>
        <fullName evidence="10">Putative membrane protein</fullName>
    </submittedName>
</protein>
<gene>
    <name evidence="10" type="ORF">SAMN05216241_10899</name>
</gene>
<keyword evidence="4 9" id="KW-0812">Transmembrane</keyword>
<accession>A0A1G7T558</accession>
<keyword evidence="2" id="KW-0813">Transport</keyword>
<proteinExistence type="inferred from homology"/>
<dbReference type="Proteomes" id="UP000199415">
    <property type="component" value="Unassembled WGS sequence"/>
</dbReference>
<keyword evidence="3" id="KW-1003">Cell membrane</keyword>
<evidence type="ECO:0000256" key="1">
    <source>
        <dbReference type="ARBA" id="ARBA00004651"/>
    </source>
</evidence>
<evidence type="ECO:0000256" key="7">
    <source>
        <dbReference type="ARBA" id="ARBA00023136"/>
    </source>
</evidence>
<evidence type="ECO:0000256" key="6">
    <source>
        <dbReference type="ARBA" id="ARBA00023065"/>
    </source>
</evidence>